<evidence type="ECO:0000313" key="8">
    <source>
        <dbReference type="EMBL" id="MEX6691112.1"/>
    </source>
</evidence>
<dbReference type="Proteomes" id="UP001560573">
    <property type="component" value="Unassembled WGS sequence"/>
</dbReference>
<evidence type="ECO:0000259" key="6">
    <source>
        <dbReference type="Pfam" id="PF25944"/>
    </source>
</evidence>
<feature type="domain" description="Multidrug resistance protein MdtA-like C-terminal permuted SH3" evidence="7">
    <location>
        <begin position="293"/>
        <end position="352"/>
    </location>
</feature>
<dbReference type="InterPro" id="IPR058626">
    <property type="entry name" value="MdtA-like_b-barrel"/>
</dbReference>
<keyword evidence="9" id="KW-1185">Reference proteome</keyword>
<evidence type="ECO:0000256" key="3">
    <source>
        <dbReference type="SAM" id="Coils"/>
    </source>
</evidence>
<dbReference type="RefSeq" id="WP_369332528.1">
    <property type="nucleotide sequence ID" value="NZ_JAULBC010000013.1"/>
</dbReference>
<dbReference type="InterPro" id="IPR006143">
    <property type="entry name" value="RND_pump_MFP"/>
</dbReference>
<dbReference type="Pfam" id="PF25944">
    <property type="entry name" value="Beta-barrel_RND"/>
    <property type="match status" value="1"/>
</dbReference>
<dbReference type="Pfam" id="PF25917">
    <property type="entry name" value="BSH_RND"/>
    <property type="match status" value="1"/>
</dbReference>
<organism evidence="8 9">
    <name type="scientific">Danxiaibacter flavus</name>
    <dbReference type="NCBI Taxonomy" id="3049108"/>
    <lineage>
        <taxon>Bacteria</taxon>
        <taxon>Pseudomonadati</taxon>
        <taxon>Bacteroidota</taxon>
        <taxon>Chitinophagia</taxon>
        <taxon>Chitinophagales</taxon>
        <taxon>Chitinophagaceae</taxon>
        <taxon>Danxiaibacter</taxon>
    </lineage>
</organism>
<accession>A0ABV3ZMJ5</accession>
<dbReference type="InterPro" id="IPR058627">
    <property type="entry name" value="MdtA-like_C"/>
</dbReference>
<dbReference type="InterPro" id="IPR058624">
    <property type="entry name" value="MdtA-like_HH"/>
</dbReference>
<evidence type="ECO:0000259" key="4">
    <source>
        <dbReference type="Pfam" id="PF25876"/>
    </source>
</evidence>
<dbReference type="Gene3D" id="2.40.420.20">
    <property type="match status" value="1"/>
</dbReference>
<comment type="subcellular location">
    <subcellularLocation>
        <location evidence="1">Cell envelope</location>
    </subcellularLocation>
</comment>
<proteinExistence type="inferred from homology"/>
<gene>
    <name evidence="8" type="ORF">QTN47_26625</name>
</gene>
<dbReference type="Pfam" id="PF25876">
    <property type="entry name" value="HH_MFP_RND"/>
    <property type="match status" value="1"/>
</dbReference>
<keyword evidence="3" id="KW-0175">Coiled coil</keyword>
<feature type="coiled-coil region" evidence="3">
    <location>
        <begin position="99"/>
        <end position="164"/>
    </location>
</feature>
<evidence type="ECO:0000259" key="5">
    <source>
        <dbReference type="Pfam" id="PF25917"/>
    </source>
</evidence>
<evidence type="ECO:0000313" key="9">
    <source>
        <dbReference type="Proteomes" id="UP001560573"/>
    </source>
</evidence>
<dbReference type="EMBL" id="JAULBC010000013">
    <property type="protein sequence ID" value="MEX6691112.1"/>
    <property type="molecule type" value="Genomic_DNA"/>
</dbReference>
<feature type="domain" description="Multidrug resistance protein MdtA-like beta-barrel" evidence="6">
    <location>
        <begin position="203"/>
        <end position="284"/>
    </location>
</feature>
<dbReference type="Gene3D" id="2.40.50.100">
    <property type="match status" value="1"/>
</dbReference>
<feature type="domain" description="Multidrug resistance protein MdtA-like barrel-sandwich hybrid" evidence="5">
    <location>
        <begin position="59"/>
        <end position="194"/>
    </location>
</feature>
<dbReference type="Gene3D" id="2.40.30.170">
    <property type="match status" value="1"/>
</dbReference>
<feature type="domain" description="Multidrug resistance protein MdtA-like alpha-helical hairpin" evidence="4">
    <location>
        <begin position="99"/>
        <end position="168"/>
    </location>
</feature>
<evidence type="ECO:0000259" key="7">
    <source>
        <dbReference type="Pfam" id="PF25967"/>
    </source>
</evidence>
<sequence>MKFHYILIMSLFVALESCKVSGKTDDTAMKPPVIPVITLAEKDTLLFDQYVADIQAYQNVEIRAKAPGFLDKILVDEGAEVKKGQTLFLINDEEYQVELSRAKATLSSTMAEAKAAELEVKRVKTLVEKNVISKTELELAEAKLKAAEAKVSEARSAEENARLKLSYTSIKAPFSGIINRIPFKLGSLISEGALLTTVSDVQTVYAYFNVSESEYLHYIKSKQHNKATHSDSVKLILADGSRYLQDGLIETVEGEIDESTGSIAFRAKFSNPHKLLKHGSSGKVELNASANKVIMIPQKAVMEIQDKNFVFVLNQDNTVKMKSFVPRTRIDNYYIVKTGLSTGDKIVYEGIQSVSDGTAITPKEVSGM</sequence>
<evidence type="ECO:0000256" key="2">
    <source>
        <dbReference type="ARBA" id="ARBA00009477"/>
    </source>
</evidence>
<name>A0ABV3ZMJ5_9BACT</name>
<evidence type="ECO:0000256" key="1">
    <source>
        <dbReference type="ARBA" id="ARBA00004196"/>
    </source>
</evidence>
<dbReference type="Gene3D" id="1.10.287.470">
    <property type="entry name" value="Helix hairpin bin"/>
    <property type="match status" value="1"/>
</dbReference>
<dbReference type="SUPFAM" id="SSF111369">
    <property type="entry name" value="HlyD-like secretion proteins"/>
    <property type="match status" value="1"/>
</dbReference>
<dbReference type="NCBIfam" id="TIGR01730">
    <property type="entry name" value="RND_mfp"/>
    <property type="match status" value="1"/>
</dbReference>
<reference evidence="8 9" key="1">
    <citation type="submission" date="2023-07" db="EMBL/GenBank/DDBJ databases">
        <authorList>
            <person name="Lian W.-H."/>
        </authorList>
    </citation>
    <scope>NUCLEOTIDE SEQUENCE [LARGE SCALE GENOMIC DNA]</scope>
    <source>
        <strain evidence="8 9">SYSU DXS3180</strain>
    </source>
</reference>
<protein>
    <submittedName>
        <fullName evidence="8">Efflux RND transporter periplasmic adaptor subunit</fullName>
    </submittedName>
</protein>
<comment type="caution">
    <text evidence="8">The sequence shown here is derived from an EMBL/GenBank/DDBJ whole genome shotgun (WGS) entry which is preliminary data.</text>
</comment>
<dbReference type="PANTHER" id="PTHR30158:SF23">
    <property type="entry name" value="MULTIDRUG RESISTANCE PROTEIN MEXA"/>
    <property type="match status" value="1"/>
</dbReference>
<dbReference type="InterPro" id="IPR058625">
    <property type="entry name" value="MdtA-like_BSH"/>
</dbReference>
<dbReference type="PANTHER" id="PTHR30158">
    <property type="entry name" value="ACRA/E-RELATED COMPONENT OF DRUG EFFLUX TRANSPORTER"/>
    <property type="match status" value="1"/>
</dbReference>
<comment type="similarity">
    <text evidence="2">Belongs to the membrane fusion protein (MFP) (TC 8.A.1) family.</text>
</comment>
<dbReference type="Pfam" id="PF25967">
    <property type="entry name" value="RND-MFP_C"/>
    <property type="match status" value="1"/>
</dbReference>